<dbReference type="PANTHER" id="PTHR43214">
    <property type="entry name" value="TWO-COMPONENT RESPONSE REGULATOR"/>
    <property type="match status" value="1"/>
</dbReference>
<proteinExistence type="predicted"/>
<dbReference type="Pfam" id="PF00196">
    <property type="entry name" value="GerE"/>
    <property type="match status" value="1"/>
</dbReference>
<dbReference type="Proteomes" id="UP000315439">
    <property type="component" value="Unassembled WGS sequence"/>
</dbReference>
<dbReference type="CDD" id="cd06170">
    <property type="entry name" value="LuxR_C_like"/>
    <property type="match status" value="1"/>
</dbReference>
<name>A0A545U986_9GAMM</name>
<evidence type="ECO:0000256" key="2">
    <source>
        <dbReference type="ARBA" id="ARBA00023125"/>
    </source>
</evidence>
<dbReference type="SMART" id="SM00421">
    <property type="entry name" value="HTH_LUXR"/>
    <property type="match status" value="1"/>
</dbReference>
<keyword evidence="2" id="KW-0238">DNA-binding</keyword>
<dbReference type="SUPFAM" id="SSF52172">
    <property type="entry name" value="CheY-like"/>
    <property type="match status" value="1"/>
</dbReference>
<dbReference type="InterPro" id="IPR000792">
    <property type="entry name" value="Tscrpt_reg_LuxR_C"/>
</dbReference>
<feature type="modified residue" description="4-aspartylphosphate" evidence="3">
    <location>
        <position position="53"/>
    </location>
</feature>
<evidence type="ECO:0000313" key="7">
    <source>
        <dbReference type="Proteomes" id="UP000315439"/>
    </source>
</evidence>
<organism evidence="6 7">
    <name type="scientific">Aliikangiella coralliicola</name>
    <dbReference type="NCBI Taxonomy" id="2592383"/>
    <lineage>
        <taxon>Bacteria</taxon>
        <taxon>Pseudomonadati</taxon>
        <taxon>Pseudomonadota</taxon>
        <taxon>Gammaproteobacteria</taxon>
        <taxon>Oceanospirillales</taxon>
        <taxon>Pleioneaceae</taxon>
        <taxon>Aliikangiella</taxon>
    </lineage>
</organism>
<dbReference type="InterPro" id="IPR001789">
    <property type="entry name" value="Sig_transdc_resp-reg_receiver"/>
</dbReference>
<dbReference type="Gene3D" id="3.40.50.2300">
    <property type="match status" value="1"/>
</dbReference>
<keyword evidence="1 3" id="KW-0597">Phosphoprotein</keyword>
<dbReference type="PRINTS" id="PR00038">
    <property type="entry name" value="HTHLUXR"/>
</dbReference>
<dbReference type="SMART" id="SM00448">
    <property type="entry name" value="REC"/>
    <property type="match status" value="1"/>
</dbReference>
<dbReference type="CDD" id="cd17535">
    <property type="entry name" value="REC_NarL-like"/>
    <property type="match status" value="1"/>
</dbReference>
<dbReference type="Pfam" id="PF00072">
    <property type="entry name" value="Response_reg"/>
    <property type="match status" value="1"/>
</dbReference>
<dbReference type="GO" id="GO:0006355">
    <property type="term" value="P:regulation of DNA-templated transcription"/>
    <property type="evidence" value="ECO:0007669"/>
    <property type="project" value="InterPro"/>
</dbReference>
<dbReference type="OrthoDB" id="7569831at2"/>
<dbReference type="PANTHER" id="PTHR43214:SF43">
    <property type="entry name" value="TWO-COMPONENT RESPONSE REGULATOR"/>
    <property type="match status" value="1"/>
</dbReference>
<dbReference type="InterPro" id="IPR011006">
    <property type="entry name" value="CheY-like_superfamily"/>
</dbReference>
<accession>A0A545U986</accession>
<feature type="domain" description="Response regulatory" evidence="5">
    <location>
        <begin position="2"/>
        <end position="118"/>
    </location>
</feature>
<feature type="domain" description="HTH luxR-type" evidence="4">
    <location>
        <begin position="143"/>
        <end position="208"/>
    </location>
</feature>
<sequence>MKLLLVDDQNLVRMGICSLLQLTDHIDVVEQLDDGTGVLSAINEHQPDIMLLDIRMPRMDGLAVLETLNAHKINLPTLILTTFDEHELVLNCLELGAKGYLRKDVTLENLVNAIDAVAAGKMWVQPAITNQVLEHKDVIKSDKNDVIEPLSENEIQVLRLIAAGYSNNEIASAIHRSVGTVRNLVSFILAKLQVRDRTRAVLKAIENGLI</sequence>
<evidence type="ECO:0000259" key="5">
    <source>
        <dbReference type="PROSITE" id="PS50110"/>
    </source>
</evidence>
<dbReference type="InterPro" id="IPR058245">
    <property type="entry name" value="NreC/VraR/RcsB-like_REC"/>
</dbReference>
<evidence type="ECO:0000259" key="4">
    <source>
        <dbReference type="PROSITE" id="PS50043"/>
    </source>
</evidence>
<evidence type="ECO:0000256" key="3">
    <source>
        <dbReference type="PROSITE-ProRule" id="PRU00169"/>
    </source>
</evidence>
<dbReference type="PROSITE" id="PS50043">
    <property type="entry name" value="HTH_LUXR_2"/>
    <property type="match status" value="1"/>
</dbReference>
<reference evidence="6 7" key="1">
    <citation type="submission" date="2019-07" db="EMBL/GenBank/DDBJ databases">
        <title>Draft genome for Aliikangiella sp. M105.</title>
        <authorList>
            <person name="Wang G."/>
        </authorList>
    </citation>
    <scope>NUCLEOTIDE SEQUENCE [LARGE SCALE GENOMIC DNA]</scope>
    <source>
        <strain evidence="6 7">M105</strain>
    </source>
</reference>
<dbReference type="InterPro" id="IPR039420">
    <property type="entry name" value="WalR-like"/>
</dbReference>
<protein>
    <submittedName>
        <fullName evidence="6">Response regulator transcription factor</fullName>
    </submittedName>
</protein>
<keyword evidence="7" id="KW-1185">Reference proteome</keyword>
<dbReference type="EMBL" id="VIKS01000011">
    <property type="protein sequence ID" value="TQV86032.1"/>
    <property type="molecule type" value="Genomic_DNA"/>
</dbReference>
<dbReference type="SUPFAM" id="SSF46894">
    <property type="entry name" value="C-terminal effector domain of the bipartite response regulators"/>
    <property type="match status" value="1"/>
</dbReference>
<dbReference type="GO" id="GO:0003677">
    <property type="term" value="F:DNA binding"/>
    <property type="evidence" value="ECO:0007669"/>
    <property type="project" value="UniProtKB-KW"/>
</dbReference>
<comment type="caution">
    <text evidence="6">The sequence shown here is derived from an EMBL/GenBank/DDBJ whole genome shotgun (WGS) entry which is preliminary data.</text>
</comment>
<dbReference type="PROSITE" id="PS50110">
    <property type="entry name" value="RESPONSE_REGULATORY"/>
    <property type="match status" value="1"/>
</dbReference>
<evidence type="ECO:0000256" key="1">
    <source>
        <dbReference type="ARBA" id="ARBA00022553"/>
    </source>
</evidence>
<dbReference type="InterPro" id="IPR016032">
    <property type="entry name" value="Sig_transdc_resp-reg_C-effctor"/>
</dbReference>
<dbReference type="GO" id="GO:0000160">
    <property type="term" value="P:phosphorelay signal transduction system"/>
    <property type="evidence" value="ECO:0007669"/>
    <property type="project" value="InterPro"/>
</dbReference>
<gene>
    <name evidence="6" type="ORF">FLL46_18900</name>
</gene>
<dbReference type="AlphaFoldDB" id="A0A545U986"/>
<evidence type="ECO:0000313" key="6">
    <source>
        <dbReference type="EMBL" id="TQV86032.1"/>
    </source>
</evidence>